<keyword evidence="2" id="KW-1185">Reference proteome</keyword>
<proteinExistence type="predicted"/>
<name>A0A6V8KNM5_9ACTN</name>
<gene>
    <name evidence="1" type="ORF">Phou_096540</name>
</gene>
<evidence type="ECO:0000313" key="2">
    <source>
        <dbReference type="Proteomes" id="UP000482800"/>
    </source>
</evidence>
<dbReference type="Proteomes" id="UP000482800">
    <property type="component" value="Unassembled WGS sequence"/>
</dbReference>
<evidence type="ECO:0000313" key="1">
    <source>
        <dbReference type="EMBL" id="GFJ85474.1"/>
    </source>
</evidence>
<reference evidence="1 2" key="1">
    <citation type="submission" date="2020-03" db="EMBL/GenBank/DDBJ databases">
        <title>Whole genome shotgun sequence of Phytohabitans houttuyneae NBRC 108639.</title>
        <authorList>
            <person name="Komaki H."/>
            <person name="Tamura T."/>
        </authorList>
    </citation>
    <scope>NUCLEOTIDE SEQUENCE [LARGE SCALE GENOMIC DNA]</scope>
    <source>
        <strain evidence="1 2">NBRC 108639</strain>
    </source>
</reference>
<sequence>MRALSHMLCTLRAVTARVRRLVLVRHAMPEVERDVPAERRNPGADDRAAAQSMGPLLCRTGAAA</sequence>
<comment type="caution">
    <text evidence="1">The sequence shown here is derived from an EMBL/GenBank/DDBJ whole genome shotgun (WGS) entry which is preliminary data.</text>
</comment>
<protein>
    <submittedName>
        <fullName evidence="1">Uncharacterized protein</fullName>
    </submittedName>
</protein>
<dbReference type="EMBL" id="BLPF01000004">
    <property type="protein sequence ID" value="GFJ85474.1"/>
    <property type="molecule type" value="Genomic_DNA"/>
</dbReference>
<dbReference type="AlphaFoldDB" id="A0A6V8KNM5"/>
<reference evidence="1 2" key="2">
    <citation type="submission" date="2020-03" db="EMBL/GenBank/DDBJ databases">
        <authorList>
            <person name="Ichikawa N."/>
            <person name="Kimura A."/>
            <person name="Kitahashi Y."/>
            <person name="Uohara A."/>
        </authorList>
    </citation>
    <scope>NUCLEOTIDE SEQUENCE [LARGE SCALE GENOMIC DNA]</scope>
    <source>
        <strain evidence="1 2">NBRC 108639</strain>
    </source>
</reference>
<organism evidence="1 2">
    <name type="scientific">Phytohabitans houttuyneae</name>
    <dbReference type="NCBI Taxonomy" id="1076126"/>
    <lineage>
        <taxon>Bacteria</taxon>
        <taxon>Bacillati</taxon>
        <taxon>Actinomycetota</taxon>
        <taxon>Actinomycetes</taxon>
        <taxon>Micromonosporales</taxon>
        <taxon>Micromonosporaceae</taxon>
    </lineage>
</organism>
<accession>A0A6V8KNM5</accession>